<evidence type="ECO:0000313" key="2">
    <source>
        <dbReference type="EMBL" id="CZS88234.1"/>
    </source>
</evidence>
<organism evidence="2 3">
    <name type="scientific">Rhynchosporium graminicola</name>
    <dbReference type="NCBI Taxonomy" id="2792576"/>
    <lineage>
        <taxon>Eukaryota</taxon>
        <taxon>Fungi</taxon>
        <taxon>Dikarya</taxon>
        <taxon>Ascomycota</taxon>
        <taxon>Pezizomycotina</taxon>
        <taxon>Leotiomycetes</taxon>
        <taxon>Helotiales</taxon>
        <taxon>Ploettnerulaceae</taxon>
        <taxon>Rhynchosporium</taxon>
    </lineage>
</organism>
<name>A0A1E1JVG3_9HELO</name>
<comment type="caution">
    <text evidence="2">The sequence shown here is derived from an EMBL/GenBank/DDBJ whole genome shotgun (WGS) entry which is preliminary data.</text>
</comment>
<evidence type="ECO:0000256" key="1">
    <source>
        <dbReference type="SAM" id="MobiDB-lite"/>
    </source>
</evidence>
<gene>
    <name evidence="2" type="ORF">RCO7_01193</name>
</gene>
<dbReference type="Proteomes" id="UP000178129">
    <property type="component" value="Unassembled WGS sequence"/>
</dbReference>
<accession>A0A1E1JVG3</accession>
<reference evidence="3" key="1">
    <citation type="submission" date="2016-03" db="EMBL/GenBank/DDBJ databases">
        <authorList>
            <person name="Ploux O."/>
        </authorList>
    </citation>
    <scope>NUCLEOTIDE SEQUENCE [LARGE SCALE GENOMIC DNA]</scope>
    <source>
        <strain evidence="3">UK7</strain>
    </source>
</reference>
<evidence type="ECO:0000313" key="3">
    <source>
        <dbReference type="Proteomes" id="UP000178129"/>
    </source>
</evidence>
<protein>
    <submittedName>
        <fullName evidence="2">Uncharacterized protein</fullName>
    </submittedName>
</protein>
<proteinExistence type="predicted"/>
<dbReference type="EMBL" id="FJUW01000001">
    <property type="protein sequence ID" value="CZS88234.1"/>
    <property type="molecule type" value="Genomic_DNA"/>
</dbReference>
<dbReference type="AlphaFoldDB" id="A0A1E1JVG3"/>
<keyword evidence="3" id="KW-1185">Reference proteome</keyword>
<sequence length="194" mass="21776">MARGTTRPYCASPSNSMPRSVFNFPPPSLPDGYDESQEYPASISRKLVSLRPPQSLTIEQHLANKDPYRVSPQDTIPIPWPFIKDETISPELSQLELAIQKPCHGICSRHSISIDSVTIEALHRKDQWPRIVSPTLMISTSEQKTSSWKAAAIEFHDLVSKDSWFLLSNGNTLSVELRNPSKIGASDHQRSARR</sequence>
<feature type="region of interest" description="Disordered" evidence="1">
    <location>
        <begin position="1"/>
        <end position="37"/>
    </location>
</feature>
<dbReference type="InParanoid" id="A0A1E1JVG3"/>